<gene>
    <name evidence="3" type="ORF">HYFRA_00004872</name>
</gene>
<organism evidence="3 4">
    <name type="scientific">Hymenoscyphus fraxineus</name>
    <dbReference type="NCBI Taxonomy" id="746836"/>
    <lineage>
        <taxon>Eukaryota</taxon>
        <taxon>Fungi</taxon>
        <taxon>Dikarya</taxon>
        <taxon>Ascomycota</taxon>
        <taxon>Pezizomycotina</taxon>
        <taxon>Leotiomycetes</taxon>
        <taxon>Helotiales</taxon>
        <taxon>Helotiaceae</taxon>
        <taxon>Hymenoscyphus</taxon>
    </lineage>
</organism>
<evidence type="ECO:0000256" key="2">
    <source>
        <dbReference type="SAM" id="MobiDB-lite"/>
    </source>
</evidence>
<feature type="compositionally biased region" description="Gly residues" evidence="2">
    <location>
        <begin position="128"/>
        <end position="138"/>
    </location>
</feature>
<comment type="caution">
    <text evidence="3">The sequence shown here is derived from an EMBL/GenBank/DDBJ whole genome shotgun (WGS) entry which is preliminary data.</text>
</comment>
<keyword evidence="1" id="KW-0175">Coiled coil</keyword>
<accession>A0A9N9KNJ6</accession>
<evidence type="ECO:0000313" key="3">
    <source>
        <dbReference type="EMBL" id="CAG8949247.1"/>
    </source>
</evidence>
<feature type="region of interest" description="Disordered" evidence="2">
    <location>
        <begin position="125"/>
        <end position="168"/>
    </location>
</feature>
<dbReference type="EMBL" id="CAJVRL010000002">
    <property type="protein sequence ID" value="CAG8949247.1"/>
    <property type="molecule type" value="Genomic_DNA"/>
</dbReference>
<protein>
    <submittedName>
        <fullName evidence="3">Uncharacterized protein</fullName>
    </submittedName>
</protein>
<reference evidence="3" key="1">
    <citation type="submission" date="2021-07" db="EMBL/GenBank/DDBJ databases">
        <authorList>
            <person name="Durling M."/>
        </authorList>
    </citation>
    <scope>NUCLEOTIDE SEQUENCE</scope>
</reference>
<dbReference type="AlphaFoldDB" id="A0A9N9KNJ6"/>
<evidence type="ECO:0000313" key="4">
    <source>
        <dbReference type="Proteomes" id="UP000696280"/>
    </source>
</evidence>
<evidence type="ECO:0000256" key="1">
    <source>
        <dbReference type="SAM" id="Coils"/>
    </source>
</evidence>
<feature type="coiled-coil region" evidence="1">
    <location>
        <begin position="50"/>
        <end position="84"/>
    </location>
</feature>
<name>A0A9N9KNJ6_9HELO</name>
<proteinExistence type="predicted"/>
<keyword evidence="4" id="KW-1185">Reference proteome</keyword>
<sequence length="290" mass="32514">MPFHNKLEYTIETRDRHTLKYPRKMSNQFGWVVGANYQAVRRPYRSHSHHAAQYEELRHQEEEVRKLAEKVRRLESQVAEGEKEELLRGVREEEFKKGEKAGLARAEKKEQEEARLKALIKEGVAAASGGGGGNGGGKRPMHPPPASPGDDDNNNLGFPRGGGGAHARPAAVFHHHSHDHKHVHRTPITLRVPDVLDVDSDDEDSTGQVPLLLGPLERKEKAHFPMFGRVNPQFLLQGPPQHRPFPFGPDQSFLDRLANLPRGEAEFILNRLYGTGRNKGSEGWTASAEE</sequence>
<dbReference type="Proteomes" id="UP000696280">
    <property type="component" value="Unassembled WGS sequence"/>
</dbReference>
<dbReference type="OrthoDB" id="10424004at2759"/>